<organism evidence="1 2">
    <name type="scientific">Actinomadura geliboluensis</name>
    <dbReference type="NCBI Taxonomy" id="882440"/>
    <lineage>
        <taxon>Bacteria</taxon>
        <taxon>Bacillati</taxon>
        <taxon>Actinomycetota</taxon>
        <taxon>Actinomycetes</taxon>
        <taxon>Streptosporangiales</taxon>
        <taxon>Thermomonosporaceae</taxon>
        <taxon>Actinomadura</taxon>
    </lineage>
</organism>
<comment type="caution">
    <text evidence="1">The sequence shown here is derived from an EMBL/GenBank/DDBJ whole genome shotgun (WGS) entry which is preliminary data.</text>
</comment>
<dbReference type="EMBL" id="VCKZ01000004">
    <property type="protein sequence ID" value="TMR42264.1"/>
    <property type="molecule type" value="Genomic_DNA"/>
</dbReference>
<dbReference type="RefSeq" id="WP_138632804.1">
    <property type="nucleotide sequence ID" value="NZ_JASWDG010000034.1"/>
</dbReference>
<accession>A0A5S4HC10</accession>
<sequence>MYAYVGPPELRALVRPGTAGEPVRSASDVEAQDEPFTFVVTLDGVLRIAPRRSEHVVCAGGRDVLAAGEIAFDGAVVTEVSNQSTGYCPGEESWPAVAAALDRAGFQRPERFTALFVFRHCAECGELNVVKDEHYVCVFCDADLTRDASAAARAS</sequence>
<proteinExistence type="predicted"/>
<gene>
    <name evidence="1" type="ORF">ETD96_01585</name>
</gene>
<dbReference type="OrthoDB" id="189103at2"/>
<dbReference type="Proteomes" id="UP000305238">
    <property type="component" value="Unassembled WGS sequence"/>
</dbReference>
<name>A0A5S4HC10_9ACTN</name>
<protein>
    <submittedName>
        <fullName evidence="1">Uncharacterized protein</fullName>
    </submittedName>
</protein>
<evidence type="ECO:0000313" key="1">
    <source>
        <dbReference type="EMBL" id="TMR42264.1"/>
    </source>
</evidence>
<dbReference type="AlphaFoldDB" id="A0A5S4HC10"/>
<reference evidence="1 2" key="1">
    <citation type="submission" date="2019-05" db="EMBL/GenBank/DDBJ databases">
        <title>Draft genome sequence of Actinomadura geliboluensis A8036.</title>
        <authorList>
            <person name="Saricaoglu S."/>
            <person name="Isik K."/>
        </authorList>
    </citation>
    <scope>NUCLEOTIDE SEQUENCE [LARGE SCALE GENOMIC DNA]</scope>
    <source>
        <strain evidence="1 2">A8036</strain>
    </source>
</reference>
<keyword evidence="2" id="KW-1185">Reference proteome</keyword>
<evidence type="ECO:0000313" key="2">
    <source>
        <dbReference type="Proteomes" id="UP000305238"/>
    </source>
</evidence>